<dbReference type="Pfam" id="PF12937">
    <property type="entry name" value="F-box-like"/>
    <property type="match status" value="1"/>
</dbReference>
<gene>
    <name evidence="2" type="ORF">K491DRAFT_157440</name>
</gene>
<dbReference type="AlphaFoldDB" id="A0A6A6SQ54"/>
<evidence type="ECO:0000259" key="1">
    <source>
        <dbReference type="PROSITE" id="PS50181"/>
    </source>
</evidence>
<feature type="domain" description="F-box" evidence="1">
    <location>
        <begin position="28"/>
        <end position="73"/>
    </location>
</feature>
<dbReference type="PROSITE" id="PS50181">
    <property type="entry name" value="FBOX"/>
    <property type="match status" value="1"/>
</dbReference>
<dbReference type="EMBL" id="MU004471">
    <property type="protein sequence ID" value="KAF2649976.1"/>
    <property type="molecule type" value="Genomic_DNA"/>
</dbReference>
<keyword evidence="3" id="KW-1185">Reference proteome</keyword>
<evidence type="ECO:0000313" key="2">
    <source>
        <dbReference type="EMBL" id="KAF2649976.1"/>
    </source>
</evidence>
<dbReference type="InterPro" id="IPR036047">
    <property type="entry name" value="F-box-like_dom_sf"/>
</dbReference>
<dbReference type="InterPro" id="IPR032675">
    <property type="entry name" value="LRR_dom_sf"/>
</dbReference>
<dbReference type="CDD" id="cd09917">
    <property type="entry name" value="F-box_SF"/>
    <property type="match status" value="1"/>
</dbReference>
<dbReference type="SUPFAM" id="SSF52047">
    <property type="entry name" value="RNI-like"/>
    <property type="match status" value="1"/>
</dbReference>
<dbReference type="InterPro" id="IPR001810">
    <property type="entry name" value="F-box_dom"/>
</dbReference>
<dbReference type="OrthoDB" id="3750626at2759"/>
<dbReference type="Gene3D" id="1.20.1280.50">
    <property type="match status" value="1"/>
</dbReference>
<reference evidence="2" key="1">
    <citation type="journal article" date="2020" name="Stud. Mycol.">
        <title>101 Dothideomycetes genomes: a test case for predicting lifestyles and emergence of pathogens.</title>
        <authorList>
            <person name="Haridas S."/>
            <person name="Albert R."/>
            <person name="Binder M."/>
            <person name="Bloem J."/>
            <person name="Labutti K."/>
            <person name="Salamov A."/>
            <person name="Andreopoulos B."/>
            <person name="Baker S."/>
            <person name="Barry K."/>
            <person name="Bills G."/>
            <person name="Bluhm B."/>
            <person name="Cannon C."/>
            <person name="Castanera R."/>
            <person name="Culley D."/>
            <person name="Daum C."/>
            <person name="Ezra D."/>
            <person name="Gonzalez J."/>
            <person name="Henrissat B."/>
            <person name="Kuo A."/>
            <person name="Liang C."/>
            <person name="Lipzen A."/>
            <person name="Lutzoni F."/>
            <person name="Magnuson J."/>
            <person name="Mondo S."/>
            <person name="Nolan M."/>
            <person name="Ohm R."/>
            <person name="Pangilinan J."/>
            <person name="Park H.-J."/>
            <person name="Ramirez L."/>
            <person name="Alfaro M."/>
            <person name="Sun H."/>
            <person name="Tritt A."/>
            <person name="Yoshinaga Y."/>
            <person name="Zwiers L.-H."/>
            <person name="Turgeon B."/>
            <person name="Goodwin S."/>
            <person name="Spatafora J."/>
            <person name="Crous P."/>
            <person name="Grigoriev I."/>
        </authorList>
    </citation>
    <scope>NUCLEOTIDE SEQUENCE</scope>
    <source>
        <strain evidence="2">CBS 122681</strain>
    </source>
</reference>
<name>A0A6A6SQ54_9PLEO</name>
<dbReference type="Gene3D" id="3.80.10.10">
    <property type="entry name" value="Ribonuclease Inhibitor"/>
    <property type="match status" value="1"/>
</dbReference>
<dbReference type="SUPFAM" id="SSF81383">
    <property type="entry name" value="F-box domain"/>
    <property type="match status" value="1"/>
</dbReference>
<sequence length="481" mass="55535">MRRLMPRRSQTSPTKYFPSPHLVSMTCNTPIEKVPNEILLHSTSYLCRKDILQLALVSKRFGNISQNAFYKTVHLELPGAERRVLFLLRTLLDRPDLAQSVRTLHISQYNPYHERYNEIVHWNDHLVDATALDQRIRQSRQDFAGRDAQKWHEWLDGKSHQDYTAMVVLLLPSMTNLSLDYEAATAISNSFRRFPDRSDQSARPRLQLDEIRTLEIPVALIPEYLSQCPRLDKLSLNSVTLDGLFSLIYSPIPSIECEISSLNLRIIDFGDNDQDEWANYLSHLGSFFRSPSLKHLGVSLWLTGERDPVFGIICRGWPEIVSLRIHDDDFWLSGQCQESMPPFQNLRQLSIQFGFLVTGDLSWPVEQDISVWKNRGFTSISKSLPSTLVILNIEDIDNDIVPWLMHMSQCTESYPNLKLIEATSPREWTDEYDVEDNPSMDQADHVKRMFPSDEIQSLHNVFSALDIALKVDLSMEYHKSS</sequence>
<accession>A0A6A6SQ54</accession>
<proteinExistence type="predicted"/>
<dbReference type="Proteomes" id="UP000799324">
    <property type="component" value="Unassembled WGS sequence"/>
</dbReference>
<protein>
    <recommendedName>
        <fullName evidence="1">F-box domain-containing protein</fullName>
    </recommendedName>
</protein>
<evidence type="ECO:0000313" key="3">
    <source>
        <dbReference type="Proteomes" id="UP000799324"/>
    </source>
</evidence>
<organism evidence="2 3">
    <name type="scientific">Lophiostoma macrostomum CBS 122681</name>
    <dbReference type="NCBI Taxonomy" id="1314788"/>
    <lineage>
        <taxon>Eukaryota</taxon>
        <taxon>Fungi</taxon>
        <taxon>Dikarya</taxon>
        <taxon>Ascomycota</taxon>
        <taxon>Pezizomycotina</taxon>
        <taxon>Dothideomycetes</taxon>
        <taxon>Pleosporomycetidae</taxon>
        <taxon>Pleosporales</taxon>
        <taxon>Lophiostomataceae</taxon>
        <taxon>Lophiostoma</taxon>
    </lineage>
</organism>